<dbReference type="InterPro" id="IPR040361">
    <property type="entry name" value="TPD1"/>
</dbReference>
<evidence type="ECO:0000256" key="2">
    <source>
        <dbReference type="SAM" id="SignalP"/>
    </source>
</evidence>
<dbReference type="AlphaFoldDB" id="A0A8X7TMA6"/>
<dbReference type="OrthoDB" id="603213at2759"/>
<evidence type="ECO:0000313" key="4">
    <source>
        <dbReference type="Proteomes" id="UP000886595"/>
    </source>
</evidence>
<accession>A0A8X7TMA6</accession>
<dbReference type="GO" id="GO:0001709">
    <property type="term" value="P:cell fate determination"/>
    <property type="evidence" value="ECO:0007669"/>
    <property type="project" value="TreeGrafter"/>
</dbReference>
<evidence type="ECO:0000313" key="3">
    <source>
        <dbReference type="EMBL" id="KAG2245286.1"/>
    </source>
</evidence>
<feature type="signal peptide" evidence="2">
    <location>
        <begin position="1"/>
        <end position="21"/>
    </location>
</feature>
<keyword evidence="1 2" id="KW-0732">Signal</keyword>
<gene>
    <name evidence="3" type="ORF">Bca52824_092886</name>
</gene>
<dbReference type="Proteomes" id="UP000886595">
    <property type="component" value="Unassembled WGS sequence"/>
</dbReference>
<name>A0A8X7TMA6_BRACI</name>
<dbReference type="PANTHER" id="PTHR33184">
    <property type="entry name" value="PROTEIN TAPETUM DETERMINANT 1-LIKE-RELATED"/>
    <property type="match status" value="1"/>
</dbReference>
<reference evidence="3 4" key="1">
    <citation type="submission" date="2020-02" db="EMBL/GenBank/DDBJ databases">
        <authorList>
            <person name="Ma Q."/>
            <person name="Huang Y."/>
            <person name="Song X."/>
            <person name="Pei D."/>
        </authorList>
    </citation>
    <scope>NUCLEOTIDE SEQUENCE [LARGE SCALE GENOMIC DNA]</scope>
    <source>
        <strain evidence="3">Sxm20200214</strain>
        <tissue evidence="3">Leaf</tissue>
    </source>
</reference>
<keyword evidence="4" id="KW-1185">Reference proteome</keyword>
<organism evidence="3 4">
    <name type="scientific">Brassica carinata</name>
    <name type="common">Ethiopian mustard</name>
    <name type="synonym">Abyssinian cabbage</name>
    <dbReference type="NCBI Taxonomy" id="52824"/>
    <lineage>
        <taxon>Eukaryota</taxon>
        <taxon>Viridiplantae</taxon>
        <taxon>Streptophyta</taxon>
        <taxon>Embryophyta</taxon>
        <taxon>Tracheophyta</taxon>
        <taxon>Spermatophyta</taxon>
        <taxon>Magnoliopsida</taxon>
        <taxon>eudicotyledons</taxon>
        <taxon>Gunneridae</taxon>
        <taxon>Pentapetalae</taxon>
        <taxon>rosids</taxon>
        <taxon>malvids</taxon>
        <taxon>Brassicales</taxon>
        <taxon>Brassicaceae</taxon>
        <taxon>Brassiceae</taxon>
        <taxon>Brassica</taxon>
    </lineage>
</organism>
<feature type="chain" id="PRO_5036456545" evidence="2">
    <location>
        <begin position="22"/>
        <end position="122"/>
    </location>
</feature>
<evidence type="ECO:0000256" key="1">
    <source>
        <dbReference type="ARBA" id="ARBA00022729"/>
    </source>
</evidence>
<dbReference type="EMBL" id="JAAMPC010000027">
    <property type="protein sequence ID" value="KAG2245286.1"/>
    <property type="molecule type" value="Genomic_DNA"/>
</dbReference>
<dbReference type="Pfam" id="PF24068">
    <property type="entry name" value="TPD1_C"/>
    <property type="match status" value="1"/>
</dbReference>
<protein>
    <submittedName>
        <fullName evidence="3">Uncharacterized protein</fullName>
    </submittedName>
</protein>
<dbReference type="PANTHER" id="PTHR33184:SF63">
    <property type="entry name" value="GENOME ASSEMBLY, CHROMOSOME: A01"/>
    <property type="match status" value="1"/>
</dbReference>
<sequence>MATNACKFLCLILLFAFVSQGFGCSRSFEDIYLKQSKTGKMIKNTTEWEVKLTNPCSCTGTDIVLSCVGFKSLTPIDRSQISISGNECSLINNLYGETDFVFKYVWAKEFDIKIKSGDIACS</sequence>
<proteinExistence type="predicted"/>
<comment type="caution">
    <text evidence="3">The sequence shown here is derived from an EMBL/GenBank/DDBJ whole genome shotgun (WGS) entry which is preliminary data.</text>
</comment>